<dbReference type="GO" id="GO:0030288">
    <property type="term" value="C:outer membrane-bounded periplasmic space"/>
    <property type="evidence" value="ECO:0007669"/>
    <property type="project" value="TreeGrafter"/>
</dbReference>
<keyword evidence="3 4" id="KW-0574">Periplasm</keyword>
<evidence type="ECO:0000259" key="6">
    <source>
        <dbReference type="Pfam" id="PF03968"/>
    </source>
</evidence>
<dbReference type="PANTHER" id="PTHR36504:SF1">
    <property type="entry name" value="LIPOPOLYSACCHARIDE EXPORT SYSTEM PROTEIN LPTA"/>
    <property type="match status" value="1"/>
</dbReference>
<proteinExistence type="inferred from homology"/>
<dbReference type="InterPro" id="IPR014340">
    <property type="entry name" value="LptA"/>
</dbReference>
<dbReference type="OrthoDB" id="9795964at2"/>
<dbReference type="HAMAP" id="MF_01914">
    <property type="entry name" value="LPS_assembly_LptA"/>
    <property type="match status" value="1"/>
</dbReference>
<evidence type="ECO:0000313" key="8">
    <source>
        <dbReference type="Proteomes" id="UP000307702"/>
    </source>
</evidence>
<evidence type="ECO:0000256" key="1">
    <source>
        <dbReference type="ARBA" id="ARBA00022448"/>
    </source>
</evidence>
<dbReference type="GO" id="GO:0017089">
    <property type="term" value="F:glycolipid transfer activity"/>
    <property type="evidence" value="ECO:0007669"/>
    <property type="project" value="TreeGrafter"/>
</dbReference>
<comment type="caution">
    <text evidence="7">The sequence shown here is derived from an EMBL/GenBank/DDBJ whole genome shotgun (WGS) entry which is preliminary data.</text>
</comment>
<dbReference type="InterPro" id="IPR052037">
    <property type="entry name" value="LPS_export_LptA"/>
</dbReference>
<comment type="function">
    <text evidence="4">Involved in the assembly of lipopolysaccharide (LPS). Required for the translocation of LPS from the inner membrane to the outer membrane. May form a bridge between the inner membrane and the outer membrane, via interactions with LptC and LptD, thereby facilitating LPS transfer across the periplasm.</text>
</comment>
<evidence type="ECO:0000256" key="3">
    <source>
        <dbReference type="ARBA" id="ARBA00022764"/>
    </source>
</evidence>
<gene>
    <name evidence="4 7" type="primary">lptA</name>
    <name evidence="7" type="ORF">FCS21_02250</name>
</gene>
<evidence type="ECO:0000256" key="2">
    <source>
        <dbReference type="ARBA" id="ARBA00022729"/>
    </source>
</evidence>
<feature type="compositionally biased region" description="Polar residues" evidence="5">
    <location>
        <begin position="172"/>
        <end position="183"/>
    </location>
</feature>
<dbReference type="GO" id="GO:0009279">
    <property type="term" value="C:cell outer membrane"/>
    <property type="evidence" value="ECO:0007669"/>
    <property type="project" value="TreeGrafter"/>
</dbReference>
<keyword evidence="8" id="KW-1185">Reference proteome</keyword>
<reference evidence="7 8" key="1">
    <citation type="submission" date="2019-05" db="EMBL/GenBank/DDBJ databases">
        <title>Colwellia ponticola sp. nov., isolated from seawater.</title>
        <authorList>
            <person name="Yoon J.-H."/>
        </authorList>
    </citation>
    <scope>NUCLEOTIDE SEQUENCE [LARGE SCALE GENOMIC DNA]</scope>
    <source>
        <strain evidence="7 8">OISW-25</strain>
    </source>
</reference>
<dbReference type="NCBIfam" id="TIGR03002">
    <property type="entry name" value="outer_YhbN_LptA"/>
    <property type="match status" value="1"/>
</dbReference>
<dbReference type="Proteomes" id="UP000307702">
    <property type="component" value="Unassembled WGS sequence"/>
</dbReference>
<accession>A0A8H2PLJ8</accession>
<dbReference type="GO" id="GO:0015920">
    <property type="term" value="P:lipopolysaccharide transport"/>
    <property type="evidence" value="ECO:0007669"/>
    <property type="project" value="UniProtKB-UniRule"/>
</dbReference>
<dbReference type="EMBL" id="SZVP01000001">
    <property type="protein sequence ID" value="TMM47998.1"/>
    <property type="molecule type" value="Genomic_DNA"/>
</dbReference>
<dbReference type="AlphaFoldDB" id="A0A8H2PLJ8"/>
<dbReference type="InterPro" id="IPR005653">
    <property type="entry name" value="OstA-like_N"/>
</dbReference>
<evidence type="ECO:0000256" key="5">
    <source>
        <dbReference type="SAM" id="MobiDB-lite"/>
    </source>
</evidence>
<feature type="chain" id="PRO_5035028643" description="Lipopolysaccharide export system protein LptA" evidence="4">
    <location>
        <begin position="43"/>
        <end position="216"/>
    </location>
</feature>
<dbReference type="PANTHER" id="PTHR36504">
    <property type="entry name" value="LIPOPOLYSACCHARIDE EXPORT SYSTEM PROTEIN LPTA"/>
    <property type="match status" value="1"/>
</dbReference>
<name>A0A8H2PLJ8_9GAMM</name>
<comment type="similarity">
    <text evidence="4">Belongs to the LptA family.</text>
</comment>
<dbReference type="GO" id="GO:0001530">
    <property type="term" value="F:lipopolysaccharide binding"/>
    <property type="evidence" value="ECO:0007669"/>
    <property type="project" value="InterPro"/>
</dbReference>
<keyword evidence="2 4" id="KW-0732">Signal</keyword>
<sequence length="216" mass="23724" precursor="true">MKANLKRFILKGNPLKVKTLKNSNYRMLALACGLALFNTAHAAKADLKQEITIKSQRQAADLKNKIASYLDNVSISQGSISITADIVKVFSQADKESGEKIDTYLAKGNPAIFQQQLEDGSLIKLQADEITYNPNIHMITISGNALVKQSGSEVSGDEITYNTLNEKLEATSTNNQSVTTILQPTMLKKQKEASDKSKTDKTTKQTIKQEGDSRDN</sequence>
<feature type="signal peptide" evidence="4">
    <location>
        <begin position="1"/>
        <end position="42"/>
    </location>
</feature>
<feature type="compositionally biased region" description="Basic and acidic residues" evidence="5">
    <location>
        <begin position="189"/>
        <end position="216"/>
    </location>
</feature>
<dbReference type="Gene3D" id="2.60.450.10">
    <property type="entry name" value="Lipopolysaccharide (LPS) transport protein A like domain"/>
    <property type="match status" value="1"/>
</dbReference>
<feature type="domain" description="Organic solvent tolerance-like N-terminal" evidence="6">
    <location>
        <begin position="52"/>
        <end position="165"/>
    </location>
</feature>
<evidence type="ECO:0000256" key="4">
    <source>
        <dbReference type="HAMAP-Rule" id="MF_01914"/>
    </source>
</evidence>
<organism evidence="7 8">
    <name type="scientific">Colwellia ponticola</name>
    <dbReference type="NCBI Taxonomy" id="2304625"/>
    <lineage>
        <taxon>Bacteria</taxon>
        <taxon>Pseudomonadati</taxon>
        <taxon>Pseudomonadota</taxon>
        <taxon>Gammaproteobacteria</taxon>
        <taxon>Alteromonadales</taxon>
        <taxon>Colwelliaceae</taxon>
        <taxon>Colwellia</taxon>
    </lineage>
</organism>
<comment type="subunit">
    <text evidence="4">Component of the lipopolysaccharide transport and assembly complex.</text>
</comment>
<evidence type="ECO:0000313" key="7">
    <source>
        <dbReference type="EMBL" id="TMM47998.1"/>
    </source>
</evidence>
<dbReference type="Pfam" id="PF03968">
    <property type="entry name" value="LptD_N"/>
    <property type="match status" value="1"/>
</dbReference>
<comment type="subcellular location">
    <subcellularLocation>
        <location evidence="4">Periplasm</location>
    </subcellularLocation>
</comment>
<dbReference type="GO" id="GO:0043165">
    <property type="term" value="P:Gram-negative-bacterium-type cell outer membrane assembly"/>
    <property type="evidence" value="ECO:0007669"/>
    <property type="project" value="UniProtKB-UniRule"/>
</dbReference>
<protein>
    <recommendedName>
        <fullName evidence="4">Lipopolysaccharide export system protein LptA</fullName>
    </recommendedName>
</protein>
<keyword evidence="1 4" id="KW-0813">Transport</keyword>
<feature type="region of interest" description="Disordered" evidence="5">
    <location>
        <begin position="172"/>
        <end position="216"/>
    </location>
</feature>